<name>A0AAE3N823_9BURK</name>
<comment type="caution">
    <text evidence="2">The sequence shown here is derived from an EMBL/GenBank/DDBJ whole genome shotgun (WGS) entry which is preliminary data.</text>
</comment>
<sequence>MNTAPTLDTWIAKLACRELIETSVQHVDDGNASAFAALFAPDAVLVRPNGSLLEGRAAIEAAYAQRPATRLTRHLVSNVVVTLTDDTHAHARSYVLLWSSDLTEADPVYGRRADARQLVGEFEDQLSRGADGQWQLQRRAARFVLQHPG</sequence>
<dbReference type="Pfam" id="PF13577">
    <property type="entry name" value="SnoaL_4"/>
    <property type="match status" value="1"/>
</dbReference>
<dbReference type="RefSeq" id="WP_271427518.1">
    <property type="nucleotide sequence ID" value="NZ_JAQIPB010000002.1"/>
</dbReference>
<dbReference type="CDD" id="cd00531">
    <property type="entry name" value="NTF2_like"/>
    <property type="match status" value="1"/>
</dbReference>
<evidence type="ECO:0000313" key="3">
    <source>
        <dbReference type="Proteomes" id="UP001212602"/>
    </source>
</evidence>
<keyword evidence="3" id="KW-1185">Reference proteome</keyword>
<organism evidence="2 3">
    <name type="scientific">Xenophilus arseniciresistens</name>
    <dbReference type="NCBI Taxonomy" id="1283306"/>
    <lineage>
        <taxon>Bacteria</taxon>
        <taxon>Pseudomonadati</taxon>
        <taxon>Pseudomonadota</taxon>
        <taxon>Betaproteobacteria</taxon>
        <taxon>Burkholderiales</taxon>
        <taxon>Comamonadaceae</taxon>
        <taxon>Xenophilus</taxon>
    </lineage>
</organism>
<gene>
    <name evidence="2" type="ORF">PGB34_07940</name>
</gene>
<reference evidence="2" key="1">
    <citation type="submission" date="2023-01" db="EMBL/GenBank/DDBJ databases">
        <title>Xenophilus mangrovi sp. nov., isolated from soil of Mangrove nature reserve.</title>
        <authorList>
            <person name="Xu S."/>
            <person name="Liu Z."/>
            <person name="Xu Y."/>
        </authorList>
    </citation>
    <scope>NUCLEOTIDE SEQUENCE</scope>
    <source>
        <strain evidence="2">YW8</strain>
    </source>
</reference>
<dbReference type="EMBL" id="JAQIPB010000002">
    <property type="protein sequence ID" value="MDA7416293.1"/>
    <property type="molecule type" value="Genomic_DNA"/>
</dbReference>
<dbReference type="Proteomes" id="UP001212602">
    <property type="component" value="Unassembled WGS sequence"/>
</dbReference>
<dbReference type="InterPro" id="IPR032710">
    <property type="entry name" value="NTF2-like_dom_sf"/>
</dbReference>
<proteinExistence type="predicted"/>
<dbReference type="NCBIfam" id="TIGR02246">
    <property type="entry name" value="SgcJ/EcaC family oxidoreductase"/>
    <property type="match status" value="1"/>
</dbReference>
<dbReference type="InterPro" id="IPR037401">
    <property type="entry name" value="SnoaL-like"/>
</dbReference>
<feature type="domain" description="SnoaL-like" evidence="1">
    <location>
        <begin position="13"/>
        <end position="139"/>
    </location>
</feature>
<dbReference type="AlphaFoldDB" id="A0AAE3N823"/>
<protein>
    <submittedName>
        <fullName evidence="2">Nuclear transport factor 2 family protein</fullName>
    </submittedName>
</protein>
<evidence type="ECO:0000313" key="2">
    <source>
        <dbReference type="EMBL" id="MDA7416293.1"/>
    </source>
</evidence>
<dbReference type="InterPro" id="IPR011944">
    <property type="entry name" value="Steroid_delta5-4_isomerase"/>
</dbReference>
<dbReference type="Gene3D" id="3.10.450.50">
    <property type="match status" value="1"/>
</dbReference>
<accession>A0AAE3N823</accession>
<dbReference type="SUPFAM" id="SSF54427">
    <property type="entry name" value="NTF2-like"/>
    <property type="match status" value="1"/>
</dbReference>
<evidence type="ECO:0000259" key="1">
    <source>
        <dbReference type="Pfam" id="PF13577"/>
    </source>
</evidence>